<dbReference type="InterPro" id="IPR032710">
    <property type="entry name" value="NTF2-like_dom_sf"/>
</dbReference>
<dbReference type="OrthoDB" id="122531at2"/>
<dbReference type="Proteomes" id="UP000241899">
    <property type="component" value="Unassembled WGS sequence"/>
</dbReference>
<accession>A0A2T4JMQ5</accession>
<dbReference type="EMBL" id="PZKF01000001">
    <property type="protein sequence ID" value="PTE19204.1"/>
    <property type="molecule type" value="Genomic_DNA"/>
</dbReference>
<keyword evidence="3" id="KW-1185">Reference proteome</keyword>
<evidence type="ECO:0000313" key="3">
    <source>
        <dbReference type="Proteomes" id="UP000241899"/>
    </source>
</evidence>
<reference evidence="2 3" key="1">
    <citation type="submission" date="2018-03" db="EMBL/GenBank/DDBJ databases">
        <title>Rhodobacter veldkampii.</title>
        <authorList>
            <person name="Meyer T.E."/>
            <person name="Miller S."/>
            <person name="Lodha T."/>
            <person name="Gandham S."/>
            <person name="Chintalapati S."/>
            <person name="Chintalapati V.R."/>
        </authorList>
    </citation>
    <scope>NUCLEOTIDE SEQUENCE [LARGE SCALE GENOMIC DNA]</scope>
    <source>
        <strain evidence="2 3">DSM 11550</strain>
    </source>
</reference>
<dbReference type="NCBIfam" id="TIGR02246">
    <property type="entry name" value="SgcJ/EcaC family oxidoreductase"/>
    <property type="match status" value="1"/>
</dbReference>
<sequence length="129" mass="12902">MTLPDPADLPRAFAAAWGARDAVALADLFAEDADFLTLTGAAAEGRAEIAEVLAGEFSGAFARARLVTGRGKMRPVGPGAAVVLQRYVLSGLVHADGSDAGRVGAVLAATLAAGPAGWAIVAAQFVAEA</sequence>
<dbReference type="Pfam" id="PF12680">
    <property type="entry name" value="SnoaL_2"/>
    <property type="match status" value="1"/>
</dbReference>
<dbReference type="Gene3D" id="3.10.450.50">
    <property type="match status" value="1"/>
</dbReference>
<proteinExistence type="predicted"/>
<comment type="caution">
    <text evidence="2">The sequence shown here is derived from an EMBL/GenBank/DDBJ whole genome shotgun (WGS) entry which is preliminary data.</text>
</comment>
<dbReference type="AlphaFoldDB" id="A0A2T4JMQ5"/>
<dbReference type="SUPFAM" id="SSF54427">
    <property type="entry name" value="NTF2-like"/>
    <property type="match status" value="1"/>
</dbReference>
<gene>
    <name evidence="2" type="ORF">C5F46_00125</name>
</gene>
<evidence type="ECO:0000313" key="2">
    <source>
        <dbReference type="EMBL" id="PTE19204.1"/>
    </source>
</evidence>
<feature type="domain" description="SnoaL-like" evidence="1">
    <location>
        <begin position="11"/>
        <end position="66"/>
    </location>
</feature>
<name>A0A2T4JMQ5_9RHOB</name>
<evidence type="ECO:0000259" key="1">
    <source>
        <dbReference type="Pfam" id="PF12680"/>
    </source>
</evidence>
<organism evidence="2 3">
    <name type="scientific">Phaeovulum veldkampii DSM 11550</name>
    <dbReference type="NCBI Taxonomy" id="1185920"/>
    <lineage>
        <taxon>Bacteria</taxon>
        <taxon>Pseudomonadati</taxon>
        <taxon>Pseudomonadota</taxon>
        <taxon>Alphaproteobacteria</taxon>
        <taxon>Rhodobacterales</taxon>
        <taxon>Paracoccaceae</taxon>
        <taxon>Phaeovulum</taxon>
    </lineage>
</organism>
<dbReference type="InterPro" id="IPR011944">
    <property type="entry name" value="Steroid_delta5-4_isomerase"/>
</dbReference>
<dbReference type="InterPro" id="IPR037401">
    <property type="entry name" value="SnoaL-like"/>
</dbReference>
<protein>
    <submittedName>
        <fullName evidence="2">DUF4440 domain-containing protein</fullName>
    </submittedName>
</protein>
<dbReference type="RefSeq" id="WP_107323335.1">
    <property type="nucleotide sequence ID" value="NZ_NHSP01000027.1"/>
</dbReference>